<dbReference type="EMBL" id="JADEYC010000019">
    <property type="protein sequence ID" value="MBE9375266.1"/>
    <property type="molecule type" value="Genomic_DNA"/>
</dbReference>
<dbReference type="Gene3D" id="3.40.1190.20">
    <property type="match status" value="1"/>
</dbReference>
<evidence type="ECO:0000256" key="2">
    <source>
        <dbReference type="ARBA" id="ARBA00022679"/>
    </source>
</evidence>
<dbReference type="InterPro" id="IPR002173">
    <property type="entry name" value="Carboh/pur_kinase_PfkB_CS"/>
</dbReference>
<keyword evidence="6" id="KW-1185">Reference proteome</keyword>
<reference evidence="5" key="1">
    <citation type="submission" date="2020-10" db="EMBL/GenBank/DDBJ databases">
        <title>Diversity and distribution of actinomycetes associated with coral in the coast of Hainan.</title>
        <authorList>
            <person name="Li F."/>
        </authorList>
    </citation>
    <scope>NUCLEOTIDE SEQUENCE</scope>
    <source>
        <strain evidence="5">HNM0983</strain>
    </source>
</reference>
<dbReference type="AlphaFoldDB" id="A0A929BC19"/>
<comment type="caution">
    <text evidence="5">The sequence shown here is derived from an EMBL/GenBank/DDBJ whole genome shotgun (WGS) entry which is preliminary data.</text>
</comment>
<evidence type="ECO:0000256" key="1">
    <source>
        <dbReference type="ARBA" id="ARBA00010688"/>
    </source>
</evidence>
<sequence>MDEERAISPRADVVCLGETMALFVPDAAGEHWRRTAGGAESNVACHLARSGVRSRWVSAVGDDPFGRAVLDLVSASGADTSGVRVDPQRATGLYFKDPDPSRGRVHYYRRGSAASALGPDLLGELDLSGTALLHLTGITPALSPSCRALVEESLELPRGPEVSFDVNWRPAVWRGSDVDDPADLLRRLADRAGTVLVGDDEAAALWGCRTVTEVRAVLPGPRALVVKHGSRGATLVEDGAEVFQPALRVRVVDPVGAGDAFAAGYLAATLSGQDRRHRLRAGHLRAAAVLCTGDDMSAPLPAADVRRMLAADAPAWSSAVIEEGRLTG</sequence>
<feature type="domain" description="Carbohydrate kinase PfkB" evidence="4">
    <location>
        <begin position="11"/>
        <end position="297"/>
    </location>
</feature>
<dbReference type="InterPro" id="IPR011611">
    <property type="entry name" value="PfkB_dom"/>
</dbReference>
<dbReference type="Pfam" id="PF00294">
    <property type="entry name" value="PfkB"/>
    <property type="match status" value="1"/>
</dbReference>
<dbReference type="Proteomes" id="UP000598360">
    <property type="component" value="Unassembled WGS sequence"/>
</dbReference>
<keyword evidence="2" id="KW-0808">Transferase</keyword>
<proteinExistence type="inferred from homology"/>
<dbReference type="PANTHER" id="PTHR43320">
    <property type="entry name" value="SUGAR KINASE"/>
    <property type="match status" value="1"/>
</dbReference>
<dbReference type="PANTHER" id="PTHR43320:SF2">
    <property type="entry name" value="2-DEHYDRO-3-DEOXYGLUCONOKINASE_2-DEHYDRO-3-DEOXYGALACTONOKINASE"/>
    <property type="match status" value="1"/>
</dbReference>
<dbReference type="PROSITE" id="PS00584">
    <property type="entry name" value="PFKB_KINASES_2"/>
    <property type="match status" value="1"/>
</dbReference>
<gene>
    <name evidence="5" type="ORF">IQ251_12510</name>
</gene>
<name>A0A929BC19_9PSEU</name>
<evidence type="ECO:0000259" key="4">
    <source>
        <dbReference type="Pfam" id="PF00294"/>
    </source>
</evidence>
<protein>
    <submittedName>
        <fullName evidence="5">Sugar kinase</fullName>
    </submittedName>
</protein>
<evidence type="ECO:0000313" key="5">
    <source>
        <dbReference type="EMBL" id="MBE9375266.1"/>
    </source>
</evidence>
<evidence type="ECO:0000256" key="3">
    <source>
        <dbReference type="ARBA" id="ARBA00022777"/>
    </source>
</evidence>
<accession>A0A929BC19</accession>
<evidence type="ECO:0000313" key="6">
    <source>
        <dbReference type="Proteomes" id="UP000598360"/>
    </source>
</evidence>
<comment type="similarity">
    <text evidence="1">Belongs to the carbohydrate kinase PfkB family.</text>
</comment>
<keyword evidence="3 5" id="KW-0418">Kinase</keyword>
<dbReference type="RefSeq" id="WP_193928705.1">
    <property type="nucleotide sequence ID" value="NZ_JADEYC010000019.1"/>
</dbReference>
<organism evidence="5 6">
    <name type="scientific">Saccharopolyspora montiporae</name>
    <dbReference type="NCBI Taxonomy" id="2781240"/>
    <lineage>
        <taxon>Bacteria</taxon>
        <taxon>Bacillati</taxon>
        <taxon>Actinomycetota</taxon>
        <taxon>Actinomycetes</taxon>
        <taxon>Pseudonocardiales</taxon>
        <taxon>Pseudonocardiaceae</taxon>
        <taxon>Saccharopolyspora</taxon>
    </lineage>
</organism>
<dbReference type="CDD" id="cd01166">
    <property type="entry name" value="KdgK"/>
    <property type="match status" value="1"/>
</dbReference>
<dbReference type="SUPFAM" id="SSF53613">
    <property type="entry name" value="Ribokinase-like"/>
    <property type="match status" value="1"/>
</dbReference>
<dbReference type="InterPro" id="IPR052700">
    <property type="entry name" value="Carb_kinase_PfkB-like"/>
</dbReference>
<dbReference type="InterPro" id="IPR029056">
    <property type="entry name" value="Ribokinase-like"/>
</dbReference>
<dbReference type="GO" id="GO:0016301">
    <property type="term" value="F:kinase activity"/>
    <property type="evidence" value="ECO:0007669"/>
    <property type="project" value="UniProtKB-KW"/>
</dbReference>